<dbReference type="Proteomes" id="UP000295601">
    <property type="component" value="Unassembled WGS sequence"/>
</dbReference>
<dbReference type="Gene3D" id="2.30.40.10">
    <property type="entry name" value="Urease, subunit C, domain 1"/>
    <property type="match status" value="1"/>
</dbReference>
<dbReference type="GO" id="GO:0016810">
    <property type="term" value="F:hydrolase activity, acting on carbon-nitrogen (but not peptide) bonds"/>
    <property type="evidence" value="ECO:0007669"/>
    <property type="project" value="InterPro"/>
</dbReference>
<protein>
    <submittedName>
        <fullName evidence="6">Uncharacterized protein</fullName>
    </submittedName>
</protein>
<dbReference type="Pfam" id="PF07969">
    <property type="entry name" value="Amidohydro_3"/>
    <property type="match status" value="1"/>
</dbReference>
<dbReference type="Gene3D" id="3.10.310.70">
    <property type="match status" value="1"/>
</dbReference>
<reference evidence="6 7" key="1">
    <citation type="submission" date="2019-03" db="EMBL/GenBank/DDBJ databases">
        <title>Genomic analyses of the natural microbiome of Caenorhabditis elegans.</title>
        <authorList>
            <person name="Samuel B."/>
        </authorList>
    </citation>
    <scope>NUCLEOTIDE SEQUENCE [LARGE SCALE GENOMIC DNA]</scope>
    <source>
        <strain evidence="6 7">JUb18</strain>
    </source>
</reference>
<dbReference type="EMBL" id="SNYA01000007">
    <property type="protein sequence ID" value="TDP90351.1"/>
    <property type="molecule type" value="Genomic_DNA"/>
</dbReference>
<evidence type="ECO:0000259" key="4">
    <source>
        <dbReference type="Pfam" id="PF07969"/>
    </source>
</evidence>
<dbReference type="SUPFAM" id="SSF51338">
    <property type="entry name" value="Composite domain of metallo-dependent hydrolases"/>
    <property type="match status" value="1"/>
</dbReference>
<dbReference type="Gene3D" id="3.20.20.140">
    <property type="entry name" value="Metal-dependent hydrolases"/>
    <property type="match status" value="1"/>
</dbReference>
<feature type="domain" description="Aminodeoxyfutalosine deaminase/Imidazolonepropionase-like composite" evidence="5">
    <location>
        <begin position="37"/>
        <end position="61"/>
    </location>
</feature>
<comment type="caution">
    <text evidence="6">The sequence shown here is derived from an EMBL/GenBank/DDBJ whole genome shotgun (WGS) entry which is preliminary data.</text>
</comment>
<dbReference type="InterPro" id="IPR054418">
    <property type="entry name" value="MQNX/HUTI_composite_N"/>
</dbReference>
<evidence type="ECO:0000256" key="2">
    <source>
        <dbReference type="ARBA" id="ARBA00022801"/>
    </source>
</evidence>
<evidence type="ECO:0000313" key="6">
    <source>
        <dbReference type="EMBL" id="TDP90351.1"/>
    </source>
</evidence>
<gene>
    <name evidence="6" type="ORF">EDF62_2921</name>
</gene>
<organism evidence="6 7">
    <name type="scientific">Leucobacter luti</name>
    <dbReference type="NCBI Taxonomy" id="340320"/>
    <lineage>
        <taxon>Bacteria</taxon>
        <taxon>Bacillati</taxon>
        <taxon>Actinomycetota</taxon>
        <taxon>Actinomycetes</taxon>
        <taxon>Micrococcales</taxon>
        <taxon>Microbacteriaceae</taxon>
        <taxon>Leucobacter</taxon>
    </lineage>
</organism>
<dbReference type="PANTHER" id="PTHR22642:SF2">
    <property type="entry name" value="PROTEIN LONG AFTER FAR-RED 3"/>
    <property type="match status" value="1"/>
</dbReference>
<feature type="domain" description="Amidohydrolase 3" evidence="4">
    <location>
        <begin position="65"/>
        <end position="548"/>
    </location>
</feature>
<proteinExistence type="predicted"/>
<sequence length="551" mass="58274">MWNTRREGQASPERGNMTATLFIGTVVTMDERLPRAGAVLVDAGRILAVGDPDALRRTAPEEVETVELGASVLMPGLIEPHGHPTSSAVVLSDAVVDIRPVIMTDAAEVMRAIRGAIAARPGGAVLSGWDPLLQRGLEDPTRETLDELAGDVPLLILHNSGHSAFFNTAAAELAGINRTTPDPAGASFARDPDGELTGVAYEIAAVFAVAGPLLGAAFADLGALVDAELRRANAVGVTTLGDLSWDPAQAPAVAAARTKREFTARIRAYEMSHPGGSGSVSLVNGDDMIRQVGVKTWADGSPWVGNIATSFPYLSNDTTRSMGLAPGHRGTANFTEAEITDISLAYAAEGWQLACHAHGDRAIDSVLNAWEQVIRELDLSDHRFRIEHVGAMTAVQCARAAALGVTVSVFVDHVYYWGDVLVNELLGEPGRRWADAQSAFAAGIRATFHNDGTVTPLEPFRNMSVAMTRLSRAGTPLDGAAGVSLDSALRAHTINAAWQLRSDDHLGSIEAGKYADLIVVDRDPHAVSPAELAETRVLATYLAGELVYEAP</sequence>
<dbReference type="CDD" id="cd01300">
    <property type="entry name" value="YtcJ_like"/>
    <property type="match status" value="1"/>
</dbReference>
<keyword evidence="1" id="KW-0479">Metal-binding</keyword>
<keyword evidence="3" id="KW-0862">Zinc</keyword>
<evidence type="ECO:0000313" key="7">
    <source>
        <dbReference type="Proteomes" id="UP000295601"/>
    </source>
</evidence>
<dbReference type="InterPro" id="IPR033932">
    <property type="entry name" value="YtcJ-like"/>
</dbReference>
<dbReference type="InterPro" id="IPR032466">
    <property type="entry name" value="Metal_Hydrolase"/>
</dbReference>
<keyword evidence="2" id="KW-0378">Hydrolase</keyword>
<evidence type="ECO:0000259" key="5">
    <source>
        <dbReference type="Pfam" id="PF22039"/>
    </source>
</evidence>
<dbReference type="InterPro" id="IPR011059">
    <property type="entry name" value="Metal-dep_hydrolase_composite"/>
</dbReference>
<dbReference type="AlphaFoldDB" id="A0A4R6RTW3"/>
<keyword evidence="7" id="KW-1185">Reference proteome</keyword>
<dbReference type="PANTHER" id="PTHR22642">
    <property type="entry name" value="IMIDAZOLONEPROPIONASE"/>
    <property type="match status" value="1"/>
</dbReference>
<dbReference type="SUPFAM" id="SSF51556">
    <property type="entry name" value="Metallo-dependent hydrolases"/>
    <property type="match status" value="1"/>
</dbReference>
<dbReference type="Pfam" id="PF22039">
    <property type="entry name" value="HUTI_composite_bact"/>
    <property type="match status" value="1"/>
</dbReference>
<evidence type="ECO:0000256" key="3">
    <source>
        <dbReference type="ARBA" id="ARBA00022833"/>
    </source>
</evidence>
<dbReference type="GO" id="GO:0046872">
    <property type="term" value="F:metal ion binding"/>
    <property type="evidence" value="ECO:0007669"/>
    <property type="project" value="UniProtKB-KW"/>
</dbReference>
<evidence type="ECO:0000256" key="1">
    <source>
        <dbReference type="ARBA" id="ARBA00022723"/>
    </source>
</evidence>
<accession>A0A4R6RTW3</accession>
<name>A0A4R6RTW3_9MICO</name>
<dbReference type="InterPro" id="IPR013108">
    <property type="entry name" value="Amidohydro_3"/>
</dbReference>